<dbReference type="GO" id="GO:0003676">
    <property type="term" value="F:nucleic acid binding"/>
    <property type="evidence" value="ECO:0007669"/>
    <property type="project" value="InterPro"/>
</dbReference>
<keyword evidence="6" id="KW-0132">Cell division</keyword>
<proteinExistence type="predicted"/>
<dbReference type="OrthoDB" id="77607at2759"/>
<evidence type="ECO:0000256" key="10">
    <source>
        <dbReference type="ARBA" id="ARBA00022833"/>
    </source>
</evidence>
<name>A0A9N9FY47_9GLOM</name>
<evidence type="ECO:0000256" key="4">
    <source>
        <dbReference type="ARBA" id="ARBA00022454"/>
    </source>
</evidence>
<feature type="compositionally biased region" description="Basic and acidic residues" evidence="15">
    <location>
        <begin position="69"/>
        <end position="81"/>
    </location>
</feature>
<dbReference type="GO" id="GO:0033260">
    <property type="term" value="P:nuclear DNA replication"/>
    <property type="evidence" value="ECO:0007669"/>
    <property type="project" value="TreeGrafter"/>
</dbReference>
<sequence>MSAQKSKELRRLLSKTLQQRQQQASTSSKVNHPSAKYDNNNRLICIECSIPVKNSSLWKAHLAGSGHKEALKRSKGVKEKVSGSSTQSKINNKIEKTPENYKKRSIGSESDKISSGKVTSDMNLKGLINYGSESEVENNNDQTITRIKRVKNSKKDSVELLDNPLPADFFDDSSKNPVITTQEETIREIDEEEWMRFQKLISKETEVSNQIAFADEEELQRDRDEMLEREQEMCFMRSERLKEAVNRVKESKENNMVLDESVKEELSESDEDEDISEDYEDGWMDWRAQRII</sequence>
<dbReference type="GO" id="GO:0005681">
    <property type="term" value="C:spliceosomal complex"/>
    <property type="evidence" value="ECO:0007669"/>
    <property type="project" value="InterPro"/>
</dbReference>
<keyword evidence="7" id="KW-0479">Metal-binding</keyword>
<feature type="compositionally biased region" description="Basic and acidic residues" evidence="15">
    <location>
        <begin position="1"/>
        <end position="11"/>
    </location>
</feature>
<keyword evidence="8" id="KW-0863">Zinc-finger</keyword>
<organism evidence="17 18">
    <name type="scientific">Diversispora eburnea</name>
    <dbReference type="NCBI Taxonomy" id="1213867"/>
    <lineage>
        <taxon>Eukaryota</taxon>
        <taxon>Fungi</taxon>
        <taxon>Fungi incertae sedis</taxon>
        <taxon>Mucoromycota</taxon>
        <taxon>Glomeromycotina</taxon>
        <taxon>Glomeromycetes</taxon>
        <taxon>Diversisporales</taxon>
        <taxon>Diversisporaceae</taxon>
        <taxon>Diversispora</taxon>
    </lineage>
</organism>
<dbReference type="GO" id="GO:0033314">
    <property type="term" value="P:mitotic DNA replication checkpoint signaling"/>
    <property type="evidence" value="ECO:0007669"/>
    <property type="project" value="TreeGrafter"/>
</dbReference>
<dbReference type="InterPro" id="IPR059039">
    <property type="entry name" value="ZNF380_CC"/>
</dbReference>
<reference evidence="17" key="1">
    <citation type="submission" date="2021-06" db="EMBL/GenBank/DDBJ databases">
        <authorList>
            <person name="Kallberg Y."/>
            <person name="Tangrot J."/>
            <person name="Rosling A."/>
        </authorList>
    </citation>
    <scope>NUCLEOTIDE SEQUENCE</scope>
    <source>
        <strain evidence="17">AZ414A</strain>
    </source>
</reference>
<keyword evidence="10" id="KW-0862">Zinc</keyword>
<keyword evidence="18" id="KW-1185">Reference proteome</keyword>
<evidence type="ECO:0000256" key="7">
    <source>
        <dbReference type="ARBA" id="ARBA00022723"/>
    </source>
</evidence>
<dbReference type="AlphaFoldDB" id="A0A9N9FY47"/>
<evidence type="ECO:0000256" key="9">
    <source>
        <dbReference type="ARBA" id="ARBA00022776"/>
    </source>
</evidence>
<dbReference type="Proteomes" id="UP000789706">
    <property type="component" value="Unassembled WGS sequence"/>
</dbReference>
<evidence type="ECO:0000256" key="13">
    <source>
        <dbReference type="ARBA" id="ARBA00023306"/>
    </source>
</evidence>
<evidence type="ECO:0000313" key="18">
    <source>
        <dbReference type="Proteomes" id="UP000789706"/>
    </source>
</evidence>
<dbReference type="InterPro" id="IPR040050">
    <property type="entry name" value="ZNF830-like"/>
</dbReference>
<evidence type="ECO:0000256" key="1">
    <source>
        <dbReference type="ARBA" id="ARBA00004286"/>
    </source>
</evidence>
<evidence type="ECO:0000313" key="17">
    <source>
        <dbReference type="EMBL" id="CAG8568350.1"/>
    </source>
</evidence>
<evidence type="ECO:0000256" key="11">
    <source>
        <dbReference type="ARBA" id="ARBA00023054"/>
    </source>
</evidence>
<protein>
    <recommendedName>
        <fullName evidence="3">Zinc finger protein 830</fullName>
    </recommendedName>
    <alternativeName>
        <fullName evidence="14">Coiled-coil domain-containing protein 16</fullName>
    </alternativeName>
</protein>
<dbReference type="EMBL" id="CAJVPK010001060">
    <property type="protein sequence ID" value="CAG8568350.1"/>
    <property type="molecule type" value="Genomic_DNA"/>
</dbReference>
<evidence type="ECO:0000256" key="8">
    <source>
        <dbReference type="ARBA" id="ARBA00022771"/>
    </source>
</evidence>
<evidence type="ECO:0000256" key="6">
    <source>
        <dbReference type="ARBA" id="ARBA00022618"/>
    </source>
</evidence>
<dbReference type="SUPFAM" id="SSF57667">
    <property type="entry name" value="beta-beta-alpha zinc fingers"/>
    <property type="match status" value="1"/>
</dbReference>
<feature type="compositionally biased region" description="Polar residues" evidence="15">
    <location>
        <begin position="15"/>
        <end position="36"/>
    </location>
</feature>
<evidence type="ECO:0000256" key="12">
    <source>
        <dbReference type="ARBA" id="ARBA00023242"/>
    </source>
</evidence>
<evidence type="ECO:0000256" key="15">
    <source>
        <dbReference type="SAM" id="MobiDB-lite"/>
    </source>
</evidence>
<evidence type="ECO:0000259" key="16">
    <source>
        <dbReference type="Pfam" id="PF23406"/>
    </source>
</evidence>
<dbReference type="Pfam" id="PF23406">
    <property type="entry name" value="ZNF380_CC"/>
    <property type="match status" value="1"/>
</dbReference>
<keyword evidence="12" id="KW-0539">Nucleus</keyword>
<keyword evidence="9" id="KW-0498">Mitosis</keyword>
<evidence type="ECO:0000256" key="3">
    <source>
        <dbReference type="ARBA" id="ARBA00017358"/>
    </source>
</evidence>
<dbReference type="PANTHER" id="PTHR13278:SF0">
    <property type="entry name" value="ZINC FINGER PROTEIN 830"/>
    <property type="match status" value="1"/>
</dbReference>
<comment type="caution">
    <text evidence="17">The sequence shown here is derived from an EMBL/GenBank/DDBJ whole genome shotgun (WGS) entry which is preliminary data.</text>
</comment>
<feature type="region of interest" description="Disordered" evidence="15">
    <location>
        <begin position="252"/>
        <end position="280"/>
    </location>
</feature>
<keyword evidence="13" id="KW-0131">Cell cycle</keyword>
<feature type="region of interest" description="Disordered" evidence="15">
    <location>
        <begin position="69"/>
        <end position="88"/>
    </location>
</feature>
<evidence type="ECO:0000256" key="2">
    <source>
        <dbReference type="ARBA" id="ARBA00004324"/>
    </source>
</evidence>
<evidence type="ECO:0000256" key="14">
    <source>
        <dbReference type="ARBA" id="ARBA00030672"/>
    </source>
</evidence>
<dbReference type="GO" id="GO:0008270">
    <property type="term" value="F:zinc ion binding"/>
    <property type="evidence" value="ECO:0007669"/>
    <property type="project" value="UniProtKB-KW"/>
</dbReference>
<feature type="region of interest" description="Disordered" evidence="15">
    <location>
        <begin position="1"/>
        <end position="36"/>
    </location>
</feature>
<keyword evidence="4" id="KW-0158">Chromosome</keyword>
<comment type="subcellular location">
    <subcellularLocation>
        <location evidence="1">Chromosome</location>
    </subcellularLocation>
    <subcellularLocation>
        <location evidence="2">Nucleus speckle</location>
    </subcellularLocation>
</comment>
<keyword evidence="11" id="KW-0175">Coiled coil</keyword>
<dbReference type="InterPro" id="IPR036236">
    <property type="entry name" value="Znf_C2H2_sf"/>
</dbReference>
<feature type="domain" description="ZNF380 coiled-coil" evidence="16">
    <location>
        <begin position="165"/>
        <end position="243"/>
    </location>
</feature>
<evidence type="ECO:0000256" key="5">
    <source>
        <dbReference type="ARBA" id="ARBA00022473"/>
    </source>
</evidence>
<dbReference type="GO" id="GO:0044773">
    <property type="term" value="P:mitotic DNA damage checkpoint signaling"/>
    <property type="evidence" value="ECO:0007669"/>
    <property type="project" value="TreeGrafter"/>
</dbReference>
<gene>
    <name evidence="17" type="ORF">DEBURN_LOCUS7949</name>
</gene>
<dbReference type="PANTHER" id="PTHR13278">
    <property type="entry name" value="ZINC FINGER PROTEIN 830"/>
    <property type="match status" value="1"/>
</dbReference>
<feature type="compositionally biased region" description="Acidic residues" evidence="15">
    <location>
        <begin position="267"/>
        <end position="280"/>
    </location>
</feature>
<keyword evidence="5" id="KW-0217">Developmental protein</keyword>
<accession>A0A9N9FY47</accession>